<gene>
    <name evidence="1" type="ORF">ECPE_LOCUS17060</name>
</gene>
<sequence length="240" mass="27337">MQRDCYIPEPAVSLTVSDYFRQLLQRIPLTSSSADPDVPEEFSEVVNMLKSASDQHLFQWKEFPVELPSSILDVSHVPLANIFSAPEFDECELLSKDSHGNSKPLNRHQLIQLRRTAEFDVDSINFIGNSVPISCLVKQIESGEVHTWKISPFFLKGTDNIRKTLLEDLQAALAELVIHAHDRVVSKQFSMAGALRVAYRDCFIRFVGELKRTLLFDITGYSDNLTVSLPHLWLRFLTMM</sequence>
<dbReference type="AlphaFoldDB" id="A0A183BCX5"/>
<keyword evidence="2" id="KW-1185">Reference proteome</keyword>
<protein>
    <submittedName>
        <fullName evidence="3">GCP_C_terminal domain-containing protein</fullName>
    </submittedName>
</protein>
<evidence type="ECO:0000313" key="1">
    <source>
        <dbReference type="EMBL" id="VDP94337.1"/>
    </source>
</evidence>
<accession>A0A183BCX5</accession>
<dbReference type="OrthoDB" id="10003277at2759"/>
<dbReference type="Proteomes" id="UP000272942">
    <property type="component" value="Unassembled WGS sequence"/>
</dbReference>
<reference evidence="3" key="1">
    <citation type="submission" date="2016-06" db="UniProtKB">
        <authorList>
            <consortium name="WormBaseParasite"/>
        </authorList>
    </citation>
    <scope>IDENTIFICATION</scope>
</reference>
<dbReference type="InterPro" id="IPR057435">
    <property type="entry name" value="Lips"/>
</dbReference>
<proteinExistence type="predicted"/>
<evidence type="ECO:0000313" key="2">
    <source>
        <dbReference type="Proteomes" id="UP000272942"/>
    </source>
</evidence>
<dbReference type="WBParaSite" id="ECPE_0001710401-mRNA-1">
    <property type="protein sequence ID" value="ECPE_0001710401-mRNA-1"/>
    <property type="gene ID" value="ECPE_0001710401"/>
</dbReference>
<dbReference type="PANTHER" id="PTHR37686:SF1">
    <property type="entry name" value="LD36006P"/>
    <property type="match status" value="1"/>
</dbReference>
<dbReference type="PANTHER" id="PTHR37686">
    <property type="entry name" value="LD36006P"/>
    <property type="match status" value="1"/>
</dbReference>
<reference evidence="1 2" key="2">
    <citation type="submission" date="2018-11" db="EMBL/GenBank/DDBJ databases">
        <authorList>
            <consortium name="Pathogen Informatics"/>
        </authorList>
    </citation>
    <scope>NUCLEOTIDE SEQUENCE [LARGE SCALE GENOMIC DNA]</scope>
    <source>
        <strain evidence="1 2">Egypt</strain>
    </source>
</reference>
<dbReference type="Pfam" id="PF25228">
    <property type="entry name" value="Lips"/>
    <property type="match status" value="1"/>
</dbReference>
<evidence type="ECO:0000313" key="3">
    <source>
        <dbReference type="WBParaSite" id="ECPE_0001710401-mRNA-1"/>
    </source>
</evidence>
<name>A0A183BCX5_9TREM</name>
<organism evidence="3">
    <name type="scientific">Echinostoma caproni</name>
    <dbReference type="NCBI Taxonomy" id="27848"/>
    <lineage>
        <taxon>Eukaryota</taxon>
        <taxon>Metazoa</taxon>
        <taxon>Spiralia</taxon>
        <taxon>Lophotrochozoa</taxon>
        <taxon>Platyhelminthes</taxon>
        <taxon>Trematoda</taxon>
        <taxon>Digenea</taxon>
        <taxon>Plagiorchiida</taxon>
        <taxon>Echinostomata</taxon>
        <taxon>Echinostomatoidea</taxon>
        <taxon>Echinostomatidae</taxon>
        <taxon>Echinostoma</taxon>
    </lineage>
</organism>
<dbReference type="EMBL" id="UZAN01067281">
    <property type="protein sequence ID" value="VDP94337.1"/>
    <property type="molecule type" value="Genomic_DNA"/>
</dbReference>